<evidence type="ECO:0000313" key="1">
    <source>
        <dbReference type="EMBL" id="PXX51173.1"/>
    </source>
</evidence>
<evidence type="ECO:0000313" key="2">
    <source>
        <dbReference type="Proteomes" id="UP000248395"/>
    </source>
</evidence>
<dbReference type="EMBL" id="QJKC01000001">
    <property type="protein sequence ID" value="PXX51173.1"/>
    <property type="molecule type" value="Genomic_DNA"/>
</dbReference>
<reference evidence="1 2" key="1">
    <citation type="submission" date="2018-05" db="EMBL/GenBank/DDBJ databases">
        <title>Genomic Encyclopedia of Type Strains, Phase IV (KMG-IV): sequencing the most valuable type-strain genomes for metagenomic binning, comparative biology and taxonomic classification.</title>
        <authorList>
            <person name="Goeker M."/>
        </authorList>
    </citation>
    <scope>NUCLEOTIDE SEQUENCE [LARGE SCALE GENOMIC DNA]</scope>
    <source>
        <strain evidence="1 2">DSM 25134</strain>
    </source>
</reference>
<gene>
    <name evidence="1" type="ORF">DFR38_101235</name>
</gene>
<protein>
    <submittedName>
        <fullName evidence="1">Uncharacterized protein</fullName>
    </submittedName>
</protein>
<dbReference type="AlphaFoldDB" id="A0A318JQW0"/>
<organism evidence="1 2">
    <name type="scientific">Aquitalea magnusonii</name>
    <dbReference type="NCBI Taxonomy" id="332411"/>
    <lineage>
        <taxon>Bacteria</taxon>
        <taxon>Pseudomonadati</taxon>
        <taxon>Pseudomonadota</taxon>
        <taxon>Betaproteobacteria</taxon>
        <taxon>Neisseriales</taxon>
        <taxon>Chromobacteriaceae</taxon>
        <taxon>Aquitalea</taxon>
    </lineage>
</organism>
<dbReference type="Proteomes" id="UP000248395">
    <property type="component" value="Unassembled WGS sequence"/>
</dbReference>
<keyword evidence="2" id="KW-1185">Reference proteome</keyword>
<accession>A0A318JQW0</accession>
<proteinExistence type="predicted"/>
<name>A0A318JQW0_9NEIS</name>
<sequence>MKTAGWLLLAAIILLALLAMYQQPRFILSFADLITACF</sequence>
<comment type="caution">
    <text evidence="1">The sequence shown here is derived from an EMBL/GenBank/DDBJ whole genome shotgun (WGS) entry which is preliminary data.</text>
</comment>